<evidence type="ECO:0000313" key="4">
    <source>
        <dbReference type="Proteomes" id="UP000664466"/>
    </source>
</evidence>
<feature type="transmembrane region" description="Helical" evidence="1">
    <location>
        <begin position="44"/>
        <end position="64"/>
    </location>
</feature>
<evidence type="ECO:0000313" key="2">
    <source>
        <dbReference type="EMBL" id="MBO0615282.1"/>
    </source>
</evidence>
<evidence type="ECO:0000256" key="1">
    <source>
        <dbReference type="SAM" id="Phobius"/>
    </source>
</evidence>
<sequence>MSNPLLSPAENAELAALRSNSAASLSHWKTETNALLDRVDWNKAFIRVAIGMNAVGILYVGYIYSAYIAYFGYSAIAFIGQLLIGVFFMACVVSNTSGLHVMLASIGMFVLANSF</sequence>
<organism evidence="3">
    <name type="scientific">Thiothrix fructosivorans</name>
    <dbReference type="NCBI Taxonomy" id="111770"/>
    <lineage>
        <taxon>Bacteria</taxon>
        <taxon>Pseudomonadati</taxon>
        <taxon>Pseudomonadota</taxon>
        <taxon>Gammaproteobacteria</taxon>
        <taxon>Thiotrichales</taxon>
        <taxon>Thiotrichaceae</taxon>
        <taxon>Thiothrix</taxon>
    </lineage>
</organism>
<evidence type="ECO:0000313" key="3">
    <source>
        <dbReference type="EMBL" id="QTX10065.1"/>
    </source>
</evidence>
<reference evidence="3" key="2">
    <citation type="submission" date="2021-04" db="EMBL/GenBank/DDBJ databases">
        <title>Complete Genome and methylome analysis of Thiothrix fructosivorans ATCC 49748.</title>
        <authorList>
            <person name="Fomenkov A."/>
            <person name="Sun L."/>
            <person name="Vincze T."/>
            <person name="Grabovich M.Y."/>
            <person name="Roberts R.J."/>
        </authorList>
    </citation>
    <scope>NUCLEOTIDE SEQUENCE</scope>
    <source>
        <strain evidence="3">ATCC 49748</strain>
    </source>
</reference>
<dbReference type="EMBL" id="CP072748">
    <property type="protein sequence ID" value="QTX10065.1"/>
    <property type="molecule type" value="Genomic_DNA"/>
</dbReference>
<name>A0A8B0SGS8_9GAMM</name>
<keyword evidence="1" id="KW-0812">Transmembrane</keyword>
<accession>A0A8B0SGS8</accession>
<keyword evidence="1" id="KW-0472">Membrane</keyword>
<keyword evidence="4" id="KW-1185">Reference proteome</keyword>
<reference evidence="2 4" key="1">
    <citation type="submission" date="2021-03" db="EMBL/GenBank/DDBJ databases">
        <title>Draft genome and methylome analysis of Thiotrix fructosivoruns ATCC 49748.</title>
        <authorList>
            <person name="Fomenkov A."/>
            <person name="Grabovich M.Y."/>
            <person name="Roberts R.J."/>
        </authorList>
    </citation>
    <scope>NUCLEOTIDE SEQUENCE [LARGE SCALE GENOMIC DNA]</scope>
    <source>
        <strain evidence="2 4">ATCC 49748</strain>
    </source>
</reference>
<dbReference type="AlphaFoldDB" id="A0A8B0SGS8"/>
<protein>
    <submittedName>
        <fullName evidence="3">Uncharacterized protein</fullName>
    </submittedName>
</protein>
<dbReference type="EMBL" id="JAFMPM010000008">
    <property type="protein sequence ID" value="MBO0615282.1"/>
    <property type="molecule type" value="Genomic_DNA"/>
</dbReference>
<keyword evidence="1" id="KW-1133">Transmembrane helix</keyword>
<feature type="transmembrane region" description="Helical" evidence="1">
    <location>
        <begin position="70"/>
        <end position="93"/>
    </location>
</feature>
<proteinExistence type="predicted"/>
<gene>
    <name evidence="3" type="ORF">J1836_015895</name>
    <name evidence="2" type="ORF">J1836_20510</name>
</gene>
<dbReference type="Proteomes" id="UP000664466">
    <property type="component" value="Unassembled WGS sequence"/>
</dbReference>
<dbReference type="RefSeq" id="WP_207253001.1">
    <property type="nucleotide sequence ID" value="NZ_JAFMPM010000008.1"/>
</dbReference>